<evidence type="ECO:0000256" key="4">
    <source>
        <dbReference type="ARBA" id="ARBA00022490"/>
    </source>
</evidence>
<sequence length="165" mass="19114">MPLGRRKKTDKPRRSAYDKALALLARREQSRHELQERLLRDGYARDEAREALDRLAEDGYQDDARFAEMMVRSRILNGYGPRRIRAELRTHRIGDAQVERQLAEAEVDWLASARTQLHRRYGESPVSDYAERAKRAQFLLRRGFDAATVNSVTRADVDDAVDSED</sequence>
<dbReference type="AlphaFoldDB" id="A0A846ZL88"/>
<evidence type="ECO:0000259" key="7">
    <source>
        <dbReference type="Pfam" id="PF21981"/>
    </source>
</evidence>
<organism evidence="9 10">
    <name type="scientific">Oleiagrimonas citrea</name>
    <dbReference type="NCBI Taxonomy" id="1665687"/>
    <lineage>
        <taxon>Bacteria</taxon>
        <taxon>Pseudomonadati</taxon>
        <taxon>Pseudomonadota</taxon>
        <taxon>Gammaproteobacteria</taxon>
        <taxon>Lysobacterales</taxon>
        <taxon>Rhodanobacteraceae</taxon>
        <taxon>Oleiagrimonas</taxon>
    </lineage>
</organism>
<evidence type="ECO:0000259" key="6">
    <source>
        <dbReference type="Pfam" id="PF02631"/>
    </source>
</evidence>
<feature type="domain" description="RecX third three-helical" evidence="7">
    <location>
        <begin position="107"/>
        <end position="152"/>
    </location>
</feature>
<dbReference type="Pfam" id="PF02631">
    <property type="entry name" value="RecX_HTH2"/>
    <property type="match status" value="1"/>
</dbReference>
<dbReference type="Pfam" id="PF21982">
    <property type="entry name" value="RecX_HTH1"/>
    <property type="match status" value="1"/>
</dbReference>
<keyword evidence="4 5" id="KW-0963">Cytoplasm</keyword>
<protein>
    <recommendedName>
        <fullName evidence="3 5">Regulatory protein RecX</fullName>
    </recommendedName>
</protein>
<evidence type="ECO:0000256" key="3">
    <source>
        <dbReference type="ARBA" id="ARBA00018111"/>
    </source>
</evidence>
<dbReference type="InterPro" id="IPR003783">
    <property type="entry name" value="Regulatory_RecX"/>
</dbReference>
<proteinExistence type="inferred from homology"/>
<evidence type="ECO:0000313" key="10">
    <source>
        <dbReference type="Proteomes" id="UP000541636"/>
    </source>
</evidence>
<dbReference type="Gene3D" id="1.10.10.10">
    <property type="entry name" value="Winged helix-like DNA-binding domain superfamily/Winged helix DNA-binding domain"/>
    <property type="match status" value="3"/>
</dbReference>
<gene>
    <name evidence="5" type="primary">recX</name>
    <name evidence="9" type="ORF">HF690_08265</name>
</gene>
<comment type="caution">
    <text evidence="9">The sequence shown here is derived from an EMBL/GenBank/DDBJ whole genome shotgun (WGS) entry which is preliminary data.</text>
</comment>
<comment type="function">
    <text evidence="5">Modulates RecA activity.</text>
</comment>
<dbReference type="PANTHER" id="PTHR33602:SF1">
    <property type="entry name" value="REGULATORY PROTEIN RECX FAMILY PROTEIN"/>
    <property type="match status" value="1"/>
</dbReference>
<evidence type="ECO:0000313" key="9">
    <source>
        <dbReference type="EMBL" id="NKZ38954.1"/>
    </source>
</evidence>
<comment type="similarity">
    <text evidence="2 5">Belongs to the RecX family.</text>
</comment>
<dbReference type="EMBL" id="JAAZQD010000003">
    <property type="protein sequence ID" value="NKZ38954.1"/>
    <property type="molecule type" value="Genomic_DNA"/>
</dbReference>
<feature type="domain" description="RecX second three-helical" evidence="6">
    <location>
        <begin position="62"/>
        <end position="99"/>
    </location>
</feature>
<evidence type="ECO:0000256" key="2">
    <source>
        <dbReference type="ARBA" id="ARBA00009695"/>
    </source>
</evidence>
<feature type="domain" description="RecX first three-helical" evidence="8">
    <location>
        <begin position="16"/>
        <end position="55"/>
    </location>
</feature>
<comment type="subcellular location">
    <subcellularLocation>
        <location evidence="1 5">Cytoplasm</location>
    </subcellularLocation>
</comment>
<dbReference type="InterPro" id="IPR053926">
    <property type="entry name" value="RecX_HTH_1st"/>
</dbReference>
<dbReference type="GO" id="GO:0006282">
    <property type="term" value="P:regulation of DNA repair"/>
    <property type="evidence" value="ECO:0007669"/>
    <property type="project" value="UniProtKB-UniRule"/>
</dbReference>
<keyword evidence="10" id="KW-1185">Reference proteome</keyword>
<dbReference type="Proteomes" id="UP000541636">
    <property type="component" value="Unassembled WGS sequence"/>
</dbReference>
<accession>A0A846ZL88</accession>
<reference evidence="9 10" key="1">
    <citation type="journal article" date="2017" name="Int. J. Syst. Evol. Microbiol.">
        <title>Oleiagrimonas citrea sp. nov., a marine bacterium isolated from tidal flat sediment and emended description of the genus Oleiagrimonas Fang et al. 2015 and Oleiagrimonas soli.</title>
        <authorList>
            <person name="Yang S.H."/>
            <person name="Seo H.S."/>
            <person name="Seong C.N."/>
            <person name="Kwon K.K."/>
        </authorList>
    </citation>
    <scope>NUCLEOTIDE SEQUENCE [LARGE SCALE GENOMIC DNA]</scope>
    <source>
        <strain evidence="9 10">MEBiC09124</strain>
    </source>
</reference>
<dbReference type="HAMAP" id="MF_01114">
    <property type="entry name" value="RecX"/>
    <property type="match status" value="1"/>
</dbReference>
<evidence type="ECO:0000259" key="8">
    <source>
        <dbReference type="Pfam" id="PF21982"/>
    </source>
</evidence>
<evidence type="ECO:0000256" key="1">
    <source>
        <dbReference type="ARBA" id="ARBA00004496"/>
    </source>
</evidence>
<evidence type="ECO:0000256" key="5">
    <source>
        <dbReference type="HAMAP-Rule" id="MF_01114"/>
    </source>
</evidence>
<dbReference type="InterPro" id="IPR053925">
    <property type="entry name" value="RecX_HTH_3rd"/>
</dbReference>
<dbReference type="InterPro" id="IPR053924">
    <property type="entry name" value="RecX_HTH_2nd"/>
</dbReference>
<dbReference type="RefSeq" id="WP_168609112.1">
    <property type="nucleotide sequence ID" value="NZ_JAAZQD010000003.1"/>
</dbReference>
<name>A0A846ZL88_9GAMM</name>
<dbReference type="Pfam" id="PF21981">
    <property type="entry name" value="RecX_HTH3"/>
    <property type="match status" value="1"/>
</dbReference>
<dbReference type="PANTHER" id="PTHR33602">
    <property type="entry name" value="REGULATORY PROTEIN RECX FAMILY PROTEIN"/>
    <property type="match status" value="1"/>
</dbReference>
<dbReference type="InterPro" id="IPR036388">
    <property type="entry name" value="WH-like_DNA-bd_sf"/>
</dbReference>
<dbReference type="GO" id="GO:0005737">
    <property type="term" value="C:cytoplasm"/>
    <property type="evidence" value="ECO:0007669"/>
    <property type="project" value="UniProtKB-SubCell"/>
</dbReference>